<dbReference type="AlphaFoldDB" id="A0A5N6RU76"/>
<accession>A0A5N6RU76</accession>
<dbReference type="PANTHER" id="PTHR33785:SF5">
    <property type="entry name" value="SERINE_ARGININE REPETITIVE MATRIX PROTEIN"/>
    <property type="match status" value="1"/>
</dbReference>
<name>A0A5N6RU76_9ROSI</name>
<evidence type="ECO:0000313" key="3">
    <source>
        <dbReference type="Proteomes" id="UP000327013"/>
    </source>
</evidence>
<feature type="region of interest" description="Disordered" evidence="1">
    <location>
        <begin position="107"/>
        <end position="188"/>
    </location>
</feature>
<gene>
    <name evidence="2" type="ORF">FH972_020621</name>
</gene>
<dbReference type="Proteomes" id="UP000327013">
    <property type="component" value="Chromosome 8"/>
</dbReference>
<protein>
    <submittedName>
        <fullName evidence="2">Uncharacterized protein</fullName>
    </submittedName>
</protein>
<sequence>MEDFDDPFEPSSRRDEKVEAFDLLEECWFFDNSLNTRTMMSRCLSDLCPSSNIGQEMAVKKDFVRTPSLPPCLGRGEETEESKSNHSMDELDQQRLHQKLFQTPAQLPTCVGREEGIQEKQSDSRRTKLSEQSTHRSLLRTPSLPPRLGREEIVQGKESDPQMSKSTRQPSPNLLRHEGMRQSYSLPRYRPPRNLEVEAINTNCSKEMRRRLTNQTKLRKSLSDLELEEVQGFKDLGFTFEKELSPSVVKILPGLQGKKQPEDLEQDKVRRPYLSEAWLVQQSSAPPIPNWAPKGSAEDMKAQIKFWARAVASNVRQEC</sequence>
<reference evidence="2 3" key="1">
    <citation type="submission" date="2019-06" db="EMBL/GenBank/DDBJ databases">
        <title>A chromosomal-level reference genome of Carpinus fangiana (Coryloideae, Betulaceae).</title>
        <authorList>
            <person name="Yang X."/>
            <person name="Wang Z."/>
            <person name="Zhang L."/>
            <person name="Hao G."/>
            <person name="Liu J."/>
            <person name="Yang Y."/>
        </authorList>
    </citation>
    <scope>NUCLEOTIDE SEQUENCE [LARGE SCALE GENOMIC DNA]</scope>
    <source>
        <strain evidence="2">Cfa_2016G</strain>
        <tissue evidence="2">Leaf</tissue>
    </source>
</reference>
<evidence type="ECO:0000256" key="1">
    <source>
        <dbReference type="SAM" id="MobiDB-lite"/>
    </source>
</evidence>
<dbReference type="OrthoDB" id="1875420at2759"/>
<organism evidence="2 3">
    <name type="scientific">Carpinus fangiana</name>
    <dbReference type="NCBI Taxonomy" id="176857"/>
    <lineage>
        <taxon>Eukaryota</taxon>
        <taxon>Viridiplantae</taxon>
        <taxon>Streptophyta</taxon>
        <taxon>Embryophyta</taxon>
        <taxon>Tracheophyta</taxon>
        <taxon>Spermatophyta</taxon>
        <taxon>Magnoliopsida</taxon>
        <taxon>eudicotyledons</taxon>
        <taxon>Gunneridae</taxon>
        <taxon>Pentapetalae</taxon>
        <taxon>rosids</taxon>
        <taxon>fabids</taxon>
        <taxon>Fagales</taxon>
        <taxon>Betulaceae</taxon>
        <taxon>Carpinus</taxon>
    </lineage>
</organism>
<feature type="compositionally biased region" description="Basic and acidic residues" evidence="1">
    <location>
        <begin position="75"/>
        <end position="91"/>
    </location>
</feature>
<proteinExistence type="predicted"/>
<feature type="compositionally biased region" description="Basic and acidic residues" evidence="1">
    <location>
        <begin position="148"/>
        <end position="160"/>
    </location>
</feature>
<feature type="compositionally biased region" description="Basic and acidic residues" evidence="1">
    <location>
        <begin position="112"/>
        <end position="129"/>
    </location>
</feature>
<evidence type="ECO:0000313" key="2">
    <source>
        <dbReference type="EMBL" id="KAE8125852.1"/>
    </source>
</evidence>
<feature type="region of interest" description="Disordered" evidence="1">
    <location>
        <begin position="68"/>
        <end position="91"/>
    </location>
</feature>
<dbReference type="EMBL" id="CM017328">
    <property type="protein sequence ID" value="KAE8125852.1"/>
    <property type="molecule type" value="Genomic_DNA"/>
</dbReference>
<feature type="compositionally biased region" description="Polar residues" evidence="1">
    <location>
        <begin position="161"/>
        <end position="172"/>
    </location>
</feature>
<dbReference type="PANTHER" id="PTHR33785">
    <property type="entry name" value="OS06G0550800 PROTEIN"/>
    <property type="match status" value="1"/>
</dbReference>
<keyword evidence="3" id="KW-1185">Reference proteome</keyword>